<evidence type="ECO:0000256" key="5">
    <source>
        <dbReference type="ARBA" id="ARBA00022475"/>
    </source>
</evidence>
<dbReference type="SFLD" id="SFLDF00027">
    <property type="entry name" value="p-type_atpase"/>
    <property type="match status" value="1"/>
</dbReference>
<dbReference type="SUPFAM" id="SSF56784">
    <property type="entry name" value="HAD-like"/>
    <property type="match status" value="1"/>
</dbReference>
<keyword evidence="5 18" id="KW-1003">Cell membrane</keyword>
<dbReference type="GO" id="GO:0016887">
    <property type="term" value="F:ATP hydrolysis activity"/>
    <property type="evidence" value="ECO:0007669"/>
    <property type="project" value="InterPro"/>
</dbReference>
<comment type="catalytic activity">
    <reaction evidence="17">
        <text>Cu(+)(in) + ATP + H2O = Cu(+)(out) + ADP + phosphate + H(+)</text>
        <dbReference type="Rhea" id="RHEA:25792"/>
        <dbReference type="ChEBI" id="CHEBI:15377"/>
        <dbReference type="ChEBI" id="CHEBI:15378"/>
        <dbReference type="ChEBI" id="CHEBI:30616"/>
        <dbReference type="ChEBI" id="CHEBI:43474"/>
        <dbReference type="ChEBI" id="CHEBI:49552"/>
        <dbReference type="ChEBI" id="CHEBI:456216"/>
        <dbReference type="EC" id="7.2.2.8"/>
    </reaction>
</comment>
<feature type="transmembrane region" description="Helical" evidence="18">
    <location>
        <begin position="634"/>
        <end position="654"/>
    </location>
</feature>
<dbReference type="PRINTS" id="PR00119">
    <property type="entry name" value="CATATPASE"/>
</dbReference>
<feature type="transmembrane region" description="Helical" evidence="18">
    <location>
        <begin position="660"/>
        <end position="681"/>
    </location>
</feature>
<dbReference type="InterPro" id="IPR044492">
    <property type="entry name" value="P_typ_ATPase_HD_dom"/>
</dbReference>
<dbReference type="InterPro" id="IPR023214">
    <property type="entry name" value="HAD_sf"/>
</dbReference>
<evidence type="ECO:0000256" key="13">
    <source>
        <dbReference type="ARBA" id="ARBA00023008"/>
    </source>
</evidence>
<keyword evidence="15 18" id="KW-0472">Membrane</keyword>
<dbReference type="Proteomes" id="UP000070457">
    <property type="component" value="Unassembled WGS sequence"/>
</dbReference>
<keyword evidence="12 18" id="KW-1133">Transmembrane helix</keyword>
<dbReference type="Gene3D" id="3.40.50.1000">
    <property type="entry name" value="HAD superfamily/HAD-like"/>
    <property type="match status" value="1"/>
</dbReference>
<dbReference type="InterPro" id="IPR027256">
    <property type="entry name" value="P-typ_ATPase_IB"/>
</dbReference>
<evidence type="ECO:0000256" key="18">
    <source>
        <dbReference type="RuleBase" id="RU362081"/>
    </source>
</evidence>
<dbReference type="SUPFAM" id="SSF81653">
    <property type="entry name" value="Calcium ATPase, transduction domain A"/>
    <property type="match status" value="1"/>
</dbReference>
<evidence type="ECO:0000256" key="14">
    <source>
        <dbReference type="ARBA" id="ARBA00023065"/>
    </source>
</evidence>
<keyword evidence="9" id="KW-0187">Copper transport</keyword>
<feature type="transmembrane region" description="Helical" evidence="18">
    <location>
        <begin position="14"/>
        <end position="34"/>
    </location>
</feature>
<evidence type="ECO:0000256" key="2">
    <source>
        <dbReference type="ARBA" id="ARBA00006024"/>
    </source>
</evidence>
<dbReference type="PATRIC" id="fig|1617426.3.peg.1126"/>
<evidence type="ECO:0000256" key="9">
    <source>
        <dbReference type="ARBA" id="ARBA00022796"/>
    </source>
</evidence>
<evidence type="ECO:0000256" key="10">
    <source>
        <dbReference type="ARBA" id="ARBA00022840"/>
    </source>
</evidence>
<dbReference type="InterPro" id="IPR008250">
    <property type="entry name" value="ATPase_P-typ_transduc_dom_A_sf"/>
</dbReference>
<evidence type="ECO:0000256" key="12">
    <source>
        <dbReference type="ARBA" id="ARBA00022989"/>
    </source>
</evidence>
<evidence type="ECO:0000256" key="3">
    <source>
        <dbReference type="ARBA" id="ARBA00012517"/>
    </source>
</evidence>
<dbReference type="InterPro" id="IPR023298">
    <property type="entry name" value="ATPase_P-typ_TM_dom_sf"/>
</dbReference>
<evidence type="ECO:0000313" key="21">
    <source>
        <dbReference type="Proteomes" id="UP000070457"/>
    </source>
</evidence>
<dbReference type="PROSITE" id="PS00154">
    <property type="entry name" value="ATPASE_E1_E2"/>
    <property type="match status" value="1"/>
</dbReference>
<keyword evidence="14" id="KW-0406">Ion transport</keyword>
<dbReference type="SUPFAM" id="SSF81665">
    <property type="entry name" value="Calcium ATPase, transmembrane domain M"/>
    <property type="match status" value="1"/>
</dbReference>
<comment type="subcellular location">
    <subcellularLocation>
        <location evidence="1">Cell membrane</location>
        <topology evidence="1">Multi-pass membrane protein</topology>
    </subcellularLocation>
</comment>
<feature type="transmembrane region" description="Helical" evidence="18">
    <location>
        <begin position="98"/>
        <end position="121"/>
    </location>
</feature>
<dbReference type="CDD" id="cd02094">
    <property type="entry name" value="P-type_ATPase_Cu-like"/>
    <property type="match status" value="1"/>
</dbReference>
<dbReference type="Pfam" id="PF00122">
    <property type="entry name" value="E1-E2_ATPase"/>
    <property type="match status" value="1"/>
</dbReference>
<keyword evidence="11" id="KW-1278">Translocase</keyword>
<sequence length="687" mass="73240">MLKDAEYSLLRKKVLFTGLASLPFLAVMIAMLFKSAGLLQFGHAPLGYLSFEQFGYRVNLFWLVQFILATPVLFWGGSQFYSSAWSALKARAANMDTLIALGTTTAWLFSSAVTFIPGLFGEVMVDVFYEAAVFIVFFILLGRLLEARAKKQANSAIRKLLELQAKEAVVIRNGKEERIPVSEVQKGDTVLVRPGEKIPVDGVITEGESTIDESMVTGESLPVTKTVDDRVVGSTINKTGTFRFEVTGVGSDTLLAQIIRMVEEAQGTTAPIQKLADRISGVFVPVVISIALVSFLFWLLLAPGLGLVPVDTSLQLAVYIATSVLIIACPCALGLATPTAVMVGTGKAARAGILVKDAHALELAQNIRTIVFDKTGTLTNGRPVVTDVEFAAGTDKEVTLKLAYAVENLSEHPLSDAVAAYVTEQISEFAAGRVEKFSAIEGKGVTGSVAGTAVLIGNRRLFTDEGIETDSILDKTAESLSAEGKTVILMAVDRKHVAVFALADTVKDSAKEAVSRLHRLGVQVVMLTGDNRQTAEAIGSQLGIDTIRAEVLPADKAEIIRELQKNTNGVVAMAGDGINDAPALAQADIGIAMGTGTDVAIEAGDIVLVKGTLDKVIETIEMSRTTLGIIRQNLFWAFGYNVVAIPVAAGLLYLPFSLLLSPMIASAAMAFSSVSVVLNSLRIRLAR</sequence>
<dbReference type="InterPro" id="IPR001757">
    <property type="entry name" value="P_typ_ATPase"/>
</dbReference>
<dbReference type="NCBIfam" id="TIGR01511">
    <property type="entry name" value="ATPase-IB1_Cu"/>
    <property type="match status" value="1"/>
</dbReference>
<evidence type="ECO:0000256" key="1">
    <source>
        <dbReference type="ARBA" id="ARBA00004651"/>
    </source>
</evidence>
<organism evidence="20 21">
    <name type="scientific">candidate division WS6 bacterium OLB20</name>
    <dbReference type="NCBI Taxonomy" id="1617426"/>
    <lineage>
        <taxon>Bacteria</taxon>
        <taxon>Candidatus Dojkabacteria</taxon>
    </lineage>
</organism>
<dbReference type="PANTHER" id="PTHR43520">
    <property type="entry name" value="ATP7, ISOFORM B"/>
    <property type="match status" value="1"/>
</dbReference>
<name>A0A136LWX0_9BACT</name>
<evidence type="ECO:0000256" key="6">
    <source>
        <dbReference type="ARBA" id="ARBA00022692"/>
    </source>
</evidence>
<dbReference type="GO" id="GO:0043682">
    <property type="term" value="F:P-type divalent copper transporter activity"/>
    <property type="evidence" value="ECO:0007669"/>
    <property type="project" value="TreeGrafter"/>
</dbReference>
<dbReference type="FunFam" id="3.40.50.1000:FF:000144">
    <property type="entry name" value="copper-transporting ATPase 1 isoform X2"/>
    <property type="match status" value="1"/>
</dbReference>
<gene>
    <name evidence="20" type="primary">pacS</name>
    <name evidence="20" type="ORF">TR69_WS6001001139</name>
</gene>
<keyword evidence="10 18" id="KW-0067">ATP-binding</keyword>
<protein>
    <recommendedName>
        <fullName evidence="3">P-type Cu(+) transporter</fullName>
        <ecNumber evidence="3">7.2.2.8</ecNumber>
    </recommendedName>
    <alternativeName>
        <fullName evidence="16">Cu(+)-exporting ATPase</fullName>
    </alternativeName>
</protein>
<dbReference type="InterPro" id="IPR018303">
    <property type="entry name" value="ATPase_P-typ_P_site"/>
</dbReference>
<dbReference type="InterPro" id="IPR023299">
    <property type="entry name" value="ATPase_P-typ_cyto_dom_N"/>
</dbReference>
<evidence type="ECO:0000256" key="15">
    <source>
        <dbReference type="ARBA" id="ARBA00023136"/>
    </source>
</evidence>
<dbReference type="EMBL" id="JYNZ01000004">
    <property type="protein sequence ID" value="KXK26145.1"/>
    <property type="molecule type" value="Genomic_DNA"/>
</dbReference>
<dbReference type="STRING" id="1617426.TR69_WS6001001139"/>
<dbReference type="GO" id="GO:0005886">
    <property type="term" value="C:plasma membrane"/>
    <property type="evidence" value="ECO:0007669"/>
    <property type="project" value="UniProtKB-SubCell"/>
</dbReference>
<dbReference type="GO" id="GO:0055070">
    <property type="term" value="P:copper ion homeostasis"/>
    <property type="evidence" value="ECO:0007669"/>
    <property type="project" value="TreeGrafter"/>
</dbReference>
<dbReference type="NCBIfam" id="TIGR01525">
    <property type="entry name" value="ATPase-IB_hvy"/>
    <property type="match status" value="1"/>
</dbReference>
<dbReference type="Gene3D" id="3.40.1110.10">
    <property type="entry name" value="Calcium-transporting ATPase, cytoplasmic domain N"/>
    <property type="match status" value="1"/>
</dbReference>
<evidence type="ECO:0000259" key="19">
    <source>
        <dbReference type="Pfam" id="PF00122"/>
    </source>
</evidence>
<evidence type="ECO:0000313" key="20">
    <source>
        <dbReference type="EMBL" id="KXK26145.1"/>
    </source>
</evidence>
<evidence type="ECO:0000256" key="11">
    <source>
        <dbReference type="ARBA" id="ARBA00022967"/>
    </source>
</evidence>
<keyword evidence="13" id="KW-0186">Copper</keyword>
<dbReference type="EC" id="7.2.2.8" evidence="3"/>
<dbReference type="SFLD" id="SFLDS00003">
    <property type="entry name" value="Haloacid_Dehalogenase"/>
    <property type="match status" value="1"/>
</dbReference>
<proteinExistence type="inferred from homology"/>
<reference evidence="20 21" key="1">
    <citation type="submission" date="2015-02" db="EMBL/GenBank/DDBJ databases">
        <title>Improved understanding of the partial-nitritation anammox process through 23 genomes representing the majority of the microbial community.</title>
        <authorList>
            <person name="Speth D.R."/>
            <person name="In T Zandt M."/>
            <person name="Guerrero Cruz S."/>
            <person name="Jetten M.S."/>
            <person name="Dutilh B.E."/>
        </authorList>
    </citation>
    <scope>NUCLEOTIDE SEQUENCE [LARGE SCALE GENOMIC DNA]</scope>
    <source>
        <strain evidence="20">OLB20</strain>
    </source>
</reference>
<evidence type="ECO:0000256" key="7">
    <source>
        <dbReference type="ARBA" id="ARBA00022723"/>
    </source>
</evidence>
<dbReference type="PRINTS" id="PR00943">
    <property type="entry name" value="CUATPASE"/>
</dbReference>
<comment type="similarity">
    <text evidence="2 18">Belongs to the cation transport ATPase (P-type) (TC 3.A.3) family. Type IB subfamily.</text>
</comment>
<keyword evidence="6 18" id="KW-0812">Transmembrane</keyword>
<evidence type="ECO:0000256" key="4">
    <source>
        <dbReference type="ARBA" id="ARBA00022448"/>
    </source>
</evidence>
<feature type="domain" description="P-type ATPase A" evidence="19">
    <location>
        <begin position="163"/>
        <end position="263"/>
    </location>
</feature>
<feature type="transmembrane region" description="Helical" evidence="18">
    <location>
        <begin position="316"/>
        <end position="337"/>
    </location>
</feature>
<dbReference type="SFLD" id="SFLDG00002">
    <property type="entry name" value="C1.7:_P-type_atpase_like"/>
    <property type="match status" value="1"/>
</dbReference>
<comment type="caution">
    <text evidence="20">The sequence shown here is derived from an EMBL/GenBank/DDBJ whole genome shotgun (WGS) entry which is preliminary data.</text>
</comment>
<dbReference type="GO" id="GO:0005524">
    <property type="term" value="F:ATP binding"/>
    <property type="evidence" value="ECO:0007669"/>
    <property type="project" value="UniProtKB-UniRule"/>
</dbReference>
<evidence type="ECO:0000256" key="16">
    <source>
        <dbReference type="ARBA" id="ARBA00033239"/>
    </source>
</evidence>
<keyword evidence="20" id="KW-0378">Hydrolase</keyword>
<evidence type="ECO:0000256" key="17">
    <source>
        <dbReference type="ARBA" id="ARBA00049289"/>
    </source>
</evidence>
<dbReference type="AlphaFoldDB" id="A0A136LWX0"/>
<keyword evidence="4" id="KW-0813">Transport</keyword>
<dbReference type="GO" id="GO:0005507">
    <property type="term" value="F:copper ion binding"/>
    <property type="evidence" value="ECO:0007669"/>
    <property type="project" value="TreeGrafter"/>
</dbReference>
<accession>A0A136LWX0</accession>
<dbReference type="InterPro" id="IPR059000">
    <property type="entry name" value="ATPase_P-type_domA"/>
</dbReference>
<dbReference type="NCBIfam" id="TIGR01494">
    <property type="entry name" value="ATPase_P-type"/>
    <property type="match status" value="1"/>
</dbReference>
<dbReference type="Gene3D" id="2.70.150.10">
    <property type="entry name" value="Calcium-transporting ATPase, cytoplasmic transduction domain A"/>
    <property type="match status" value="1"/>
</dbReference>
<dbReference type="FunFam" id="2.70.150.10:FF:000020">
    <property type="entry name" value="Copper-exporting P-type ATPase A"/>
    <property type="match status" value="1"/>
</dbReference>
<dbReference type="GO" id="GO:0140581">
    <property type="term" value="F:P-type monovalent copper transporter activity"/>
    <property type="evidence" value="ECO:0007669"/>
    <property type="project" value="UniProtKB-EC"/>
</dbReference>
<keyword evidence="8 18" id="KW-0547">Nucleotide-binding</keyword>
<feature type="transmembrane region" description="Helical" evidence="18">
    <location>
        <begin position="54"/>
        <end position="77"/>
    </location>
</feature>
<dbReference type="InterPro" id="IPR036412">
    <property type="entry name" value="HAD-like_sf"/>
</dbReference>
<dbReference type="PANTHER" id="PTHR43520:SF8">
    <property type="entry name" value="P-TYPE CU(+) TRANSPORTER"/>
    <property type="match status" value="1"/>
</dbReference>
<feature type="transmembrane region" description="Helical" evidence="18">
    <location>
        <begin position="282"/>
        <end position="301"/>
    </location>
</feature>
<evidence type="ECO:0000256" key="8">
    <source>
        <dbReference type="ARBA" id="ARBA00022741"/>
    </source>
</evidence>
<dbReference type="Pfam" id="PF00702">
    <property type="entry name" value="Hydrolase"/>
    <property type="match status" value="1"/>
</dbReference>
<keyword evidence="7 18" id="KW-0479">Metal-binding</keyword>
<feature type="transmembrane region" description="Helical" evidence="18">
    <location>
        <begin position="127"/>
        <end position="145"/>
    </location>
</feature>